<gene>
    <name evidence="2" type="ORF">P4H66_05815</name>
</gene>
<dbReference type="PANTHER" id="PTHR35525">
    <property type="entry name" value="BLL6575 PROTEIN"/>
    <property type="match status" value="1"/>
</dbReference>
<sequence length="194" mass="22896">MLWDDFVNSEWHDWRGSGRSEDRLDQEEWLRWFMQQDRITAADLPGDKELNELKELRSFLFELIRHITSGEAVTANHIDHLNLWMEKSPVLRKLRTSSDHGIHISYIPANTNWTQVMAEISASFASTLEKGELSRIRICDNPDCLWVYYDDTRNRSKRYCDDKMCGNLMKVRRFRAKKKLSEPTSVNPESTNDK</sequence>
<dbReference type="InterPro" id="IPR021005">
    <property type="entry name" value="Znf_CGNR"/>
</dbReference>
<evidence type="ECO:0000313" key="2">
    <source>
        <dbReference type="EMBL" id="MEC0239375.1"/>
    </source>
</evidence>
<dbReference type="Pfam" id="PF11706">
    <property type="entry name" value="zf-CGNR"/>
    <property type="match status" value="1"/>
</dbReference>
<dbReference type="SUPFAM" id="SSF160904">
    <property type="entry name" value="Jann2411-like"/>
    <property type="match status" value="1"/>
</dbReference>
<proteinExistence type="predicted"/>
<accession>A0ABU6GHY6</accession>
<protein>
    <submittedName>
        <fullName evidence="2">CGNR zinc finger domain-containing protein</fullName>
    </submittedName>
</protein>
<dbReference type="InterPro" id="IPR023286">
    <property type="entry name" value="ABATE_dom_sf"/>
</dbReference>
<dbReference type="Pfam" id="PF07336">
    <property type="entry name" value="ABATE"/>
    <property type="match status" value="1"/>
</dbReference>
<dbReference type="Proteomes" id="UP001344632">
    <property type="component" value="Unassembled WGS sequence"/>
</dbReference>
<dbReference type="Gene3D" id="1.10.3300.10">
    <property type="entry name" value="Jann2411-like domain"/>
    <property type="match status" value="1"/>
</dbReference>
<organism evidence="2 3">
    <name type="scientific">Paenibacillus dokdonensis</name>
    <dbReference type="NCBI Taxonomy" id="2567944"/>
    <lineage>
        <taxon>Bacteria</taxon>
        <taxon>Bacillati</taxon>
        <taxon>Bacillota</taxon>
        <taxon>Bacilli</taxon>
        <taxon>Bacillales</taxon>
        <taxon>Paenibacillaceae</taxon>
        <taxon>Paenibacillus</taxon>
    </lineage>
</organism>
<comment type="caution">
    <text evidence="2">The sequence shown here is derived from an EMBL/GenBank/DDBJ whole genome shotgun (WGS) entry which is preliminary data.</text>
</comment>
<keyword evidence="3" id="KW-1185">Reference proteome</keyword>
<dbReference type="InterPro" id="IPR010852">
    <property type="entry name" value="ABATE"/>
</dbReference>
<reference evidence="2 3" key="1">
    <citation type="submission" date="2023-03" db="EMBL/GenBank/DDBJ databases">
        <title>Bacillus Genome Sequencing.</title>
        <authorList>
            <person name="Dunlap C."/>
        </authorList>
    </citation>
    <scope>NUCLEOTIDE SEQUENCE [LARGE SCALE GENOMIC DNA]</scope>
    <source>
        <strain evidence="2 3">BD-525</strain>
    </source>
</reference>
<dbReference type="EMBL" id="JARLKZ010000004">
    <property type="protein sequence ID" value="MEC0239375.1"/>
    <property type="molecule type" value="Genomic_DNA"/>
</dbReference>
<dbReference type="PANTHER" id="PTHR35525:SF3">
    <property type="entry name" value="BLL6575 PROTEIN"/>
    <property type="match status" value="1"/>
</dbReference>
<evidence type="ECO:0000259" key="1">
    <source>
        <dbReference type="Pfam" id="PF11706"/>
    </source>
</evidence>
<name>A0ABU6GHY6_9BACL</name>
<feature type="domain" description="Zinc finger CGNR" evidence="1">
    <location>
        <begin position="135"/>
        <end position="178"/>
    </location>
</feature>
<evidence type="ECO:0000313" key="3">
    <source>
        <dbReference type="Proteomes" id="UP001344632"/>
    </source>
</evidence>
<dbReference type="RefSeq" id="WP_326086463.1">
    <property type="nucleotide sequence ID" value="NZ_JARLKZ010000004.1"/>
</dbReference>